<gene>
    <name evidence="1" type="ORF">J2S77_002344</name>
</gene>
<dbReference type="Proteomes" id="UP001224359">
    <property type="component" value="Unassembled WGS sequence"/>
</dbReference>
<protein>
    <submittedName>
        <fullName evidence="1">Uncharacterized protein</fullName>
    </submittedName>
</protein>
<organism evidence="1 2">
    <name type="scientific">Alkalibacillus salilacus</name>
    <dbReference type="NCBI Taxonomy" id="284582"/>
    <lineage>
        <taxon>Bacteria</taxon>
        <taxon>Bacillati</taxon>
        <taxon>Bacillota</taxon>
        <taxon>Bacilli</taxon>
        <taxon>Bacillales</taxon>
        <taxon>Bacillaceae</taxon>
        <taxon>Alkalibacillus</taxon>
    </lineage>
</organism>
<comment type="caution">
    <text evidence="1">The sequence shown here is derived from an EMBL/GenBank/DDBJ whole genome shotgun (WGS) entry which is preliminary data.</text>
</comment>
<evidence type="ECO:0000313" key="1">
    <source>
        <dbReference type="EMBL" id="MDQ0160341.1"/>
    </source>
</evidence>
<keyword evidence="2" id="KW-1185">Reference proteome</keyword>
<reference evidence="1 2" key="1">
    <citation type="submission" date="2023-07" db="EMBL/GenBank/DDBJ databases">
        <title>Genomic Encyclopedia of Type Strains, Phase IV (KMG-IV): sequencing the most valuable type-strain genomes for metagenomic binning, comparative biology and taxonomic classification.</title>
        <authorList>
            <person name="Goeker M."/>
        </authorList>
    </citation>
    <scope>NUCLEOTIDE SEQUENCE [LARGE SCALE GENOMIC DNA]</scope>
    <source>
        <strain evidence="1 2">DSM 16460</strain>
    </source>
</reference>
<sequence length="75" mass="9152">MIGLLVNGSEQMELEYLLKREMDELLYDFNYHDLDENVQEAIKERYTLLFNIYKRFATQKECLKYVPHKNLFDVK</sequence>
<proteinExistence type="predicted"/>
<name>A0ABT9VHB0_9BACI</name>
<accession>A0ABT9VHB0</accession>
<dbReference type="RefSeq" id="WP_306977529.1">
    <property type="nucleotide sequence ID" value="NZ_JAUSTQ010000011.1"/>
</dbReference>
<dbReference type="EMBL" id="JAUSTQ010000011">
    <property type="protein sequence ID" value="MDQ0160341.1"/>
    <property type="molecule type" value="Genomic_DNA"/>
</dbReference>
<evidence type="ECO:0000313" key="2">
    <source>
        <dbReference type="Proteomes" id="UP001224359"/>
    </source>
</evidence>